<evidence type="ECO:0000313" key="3">
    <source>
        <dbReference type="Proteomes" id="UP001153714"/>
    </source>
</evidence>
<dbReference type="OrthoDB" id="8122616at2759"/>
<proteinExistence type="predicted"/>
<gene>
    <name evidence="2" type="ORF">DIATSA_LOCUS7829</name>
</gene>
<evidence type="ECO:0000256" key="1">
    <source>
        <dbReference type="SAM" id="SignalP"/>
    </source>
</evidence>
<organism evidence="2 3">
    <name type="scientific">Diatraea saccharalis</name>
    <name type="common">sugarcane borer</name>
    <dbReference type="NCBI Taxonomy" id="40085"/>
    <lineage>
        <taxon>Eukaryota</taxon>
        <taxon>Metazoa</taxon>
        <taxon>Ecdysozoa</taxon>
        <taxon>Arthropoda</taxon>
        <taxon>Hexapoda</taxon>
        <taxon>Insecta</taxon>
        <taxon>Pterygota</taxon>
        <taxon>Neoptera</taxon>
        <taxon>Endopterygota</taxon>
        <taxon>Lepidoptera</taxon>
        <taxon>Glossata</taxon>
        <taxon>Ditrysia</taxon>
        <taxon>Pyraloidea</taxon>
        <taxon>Crambidae</taxon>
        <taxon>Crambinae</taxon>
        <taxon>Diatraea</taxon>
    </lineage>
</organism>
<feature type="signal peptide" evidence="1">
    <location>
        <begin position="1"/>
        <end position="16"/>
    </location>
</feature>
<protein>
    <submittedName>
        <fullName evidence="2">Uncharacterized protein</fullName>
    </submittedName>
</protein>
<accession>A0A9N9R5U0</accession>
<dbReference type="Proteomes" id="UP001153714">
    <property type="component" value="Chromosome 20"/>
</dbReference>
<keyword evidence="1" id="KW-0732">Signal</keyword>
<reference evidence="2" key="2">
    <citation type="submission" date="2022-10" db="EMBL/GenBank/DDBJ databases">
        <authorList>
            <consortium name="ENA_rothamsted_submissions"/>
            <consortium name="culmorum"/>
            <person name="King R."/>
        </authorList>
    </citation>
    <scope>NUCLEOTIDE SEQUENCE</scope>
</reference>
<dbReference type="Gene3D" id="2.170.15.10">
    <property type="entry name" value="Proaerolysin, chain A, domain 3"/>
    <property type="match status" value="1"/>
</dbReference>
<reference evidence="2" key="1">
    <citation type="submission" date="2021-12" db="EMBL/GenBank/DDBJ databases">
        <authorList>
            <person name="King R."/>
        </authorList>
    </citation>
    <scope>NUCLEOTIDE SEQUENCE</scope>
</reference>
<dbReference type="EMBL" id="OU893351">
    <property type="protein sequence ID" value="CAG9790149.1"/>
    <property type="molecule type" value="Genomic_DNA"/>
</dbReference>
<dbReference type="CDD" id="cd20235">
    <property type="entry name" value="PFM_spherulin-2a-like"/>
    <property type="match status" value="1"/>
</dbReference>
<dbReference type="SUPFAM" id="SSF56973">
    <property type="entry name" value="Aerolisin/ETX pore-forming domain"/>
    <property type="match status" value="1"/>
</dbReference>
<feature type="chain" id="PRO_5040275043" evidence="1">
    <location>
        <begin position="17"/>
        <end position="298"/>
    </location>
</feature>
<name>A0A9N9R5U0_9NEOP</name>
<dbReference type="AlphaFoldDB" id="A0A9N9R5U0"/>
<evidence type="ECO:0000313" key="2">
    <source>
        <dbReference type="EMBL" id="CAG9790149.1"/>
    </source>
</evidence>
<keyword evidence="3" id="KW-1185">Reference proteome</keyword>
<sequence>MAARFLILLLPALAVAKINVELSGKFDTEKPNMQVYLSGNDVGIISQNEQNAFGLNVDRLKDAVRSYFGERPDDVYVRSPTPWGDLYKTYDWTQVTRTLIPKRAKILSIESQPLIVMEQVFENNSSKPATFNVGITQQVQNTVSSTWSKEASLSVSQDISYGFDIEILNGGGSTSFTYSNSWGENTEKSETVTVGASNDMEILLQPKQAVVAQLHANKGFIKIEVEYEASLSGATVVNYDKTYQGHHFWALDIEAVMLTGRISNTIVSKEVINIAFFSQSKVTVQDRNYNTKLMEVTF</sequence>